<dbReference type="OrthoDB" id="9784984at2"/>
<dbReference type="Pfam" id="PF08281">
    <property type="entry name" value="Sigma70_r4_2"/>
    <property type="match status" value="1"/>
</dbReference>
<dbReference type="EMBL" id="LYPC01000010">
    <property type="protein sequence ID" value="OCT16672.1"/>
    <property type="molecule type" value="Genomic_DNA"/>
</dbReference>
<dbReference type="InterPro" id="IPR013325">
    <property type="entry name" value="RNA_pol_sigma_r2"/>
</dbReference>
<evidence type="ECO:0000256" key="2">
    <source>
        <dbReference type="ARBA" id="ARBA00023015"/>
    </source>
</evidence>
<dbReference type="PANTHER" id="PTHR43133">
    <property type="entry name" value="RNA POLYMERASE ECF-TYPE SIGMA FACTO"/>
    <property type="match status" value="1"/>
</dbReference>
<dbReference type="SUPFAM" id="SSF88946">
    <property type="entry name" value="Sigma2 domain of RNA polymerase sigma factors"/>
    <property type="match status" value="1"/>
</dbReference>
<evidence type="ECO:0000256" key="1">
    <source>
        <dbReference type="ARBA" id="ARBA00010641"/>
    </source>
</evidence>
<dbReference type="Gene3D" id="1.10.10.10">
    <property type="entry name" value="Winged helix-like DNA-binding domain superfamily/Winged helix DNA-binding domain"/>
    <property type="match status" value="1"/>
</dbReference>
<dbReference type="InterPro" id="IPR036388">
    <property type="entry name" value="WH-like_DNA-bd_sf"/>
</dbReference>
<dbReference type="NCBIfam" id="TIGR02937">
    <property type="entry name" value="sigma70-ECF"/>
    <property type="match status" value="1"/>
</dbReference>
<dbReference type="GO" id="GO:0006352">
    <property type="term" value="P:DNA-templated transcription initiation"/>
    <property type="evidence" value="ECO:0007669"/>
    <property type="project" value="InterPro"/>
</dbReference>
<dbReference type="GO" id="GO:0016987">
    <property type="term" value="F:sigma factor activity"/>
    <property type="evidence" value="ECO:0007669"/>
    <property type="project" value="UniProtKB-KW"/>
</dbReference>
<organism evidence="7 8">
    <name type="scientific">Paenibacillus pectinilyticus</name>
    <dbReference type="NCBI Taxonomy" id="512399"/>
    <lineage>
        <taxon>Bacteria</taxon>
        <taxon>Bacillati</taxon>
        <taxon>Bacillota</taxon>
        <taxon>Bacilli</taxon>
        <taxon>Bacillales</taxon>
        <taxon>Paenibacillaceae</taxon>
        <taxon>Paenibacillus</taxon>
    </lineage>
</organism>
<keyword evidence="8" id="KW-1185">Reference proteome</keyword>
<comment type="similarity">
    <text evidence="1">Belongs to the sigma-70 factor family. ECF subfamily.</text>
</comment>
<dbReference type="InterPro" id="IPR013324">
    <property type="entry name" value="RNA_pol_sigma_r3/r4-like"/>
</dbReference>
<evidence type="ECO:0000256" key="3">
    <source>
        <dbReference type="ARBA" id="ARBA00023082"/>
    </source>
</evidence>
<evidence type="ECO:0000259" key="6">
    <source>
        <dbReference type="Pfam" id="PF08281"/>
    </source>
</evidence>
<dbReference type="CDD" id="cd06171">
    <property type="entry name" value="Sigma70_r4"/>
    <property type="match status" value="1"/>
</dbReference>
<keyword evidence="4" id="KW-0804">Transcription</keyword>
<keyword evidence="2" id="KW-0805">Transcription regulation</keyword>
<evidence type="ECO:0008006" key="9">
    <source>
        <dbReference type="Google" id="ProtNLM"/>
    </source>
</evidence>
<sequence length="202" mass="23958">MLQLSDSQLATMWSQGDAKAFNRLLELYKDKIYRLAYRMLRNKSDSEDVVQETFLRAHLNSHRFDATKNFSSWIFSIGKNVTIDLMRKKKKELSMDTSSCPSQDERPLYEKLVSREKTPELQLIEQETFSQVEQMIQELPDKYKDLIVYKYFLDMSLEDISKEVNLPVSTVKTRLFRGRNFIKRKWGSLFFMLHSLTSIIIF</sequence>
<evidence type="ECO:0000259" key="5">
    <source>
        <dbReference type="Pfam" id="PF04542"/>
    </source>
</evidence>
<evidence type="ECO:0000256" key="4">
    <source>
        <dbReference type="ARBA" id="ARBA00023163"/>
    </source>
</evidence>
<gene>
    <name evidence="7" type="ORF">A8709_08340</name>
</gene>
<dbReference type="Pfam" id="PF04542">
    <property type="entry name" value="Sigma70_r2"/>
    <property type="match status" value="1"/>
</dbReference>
<proteinExistence type="inferred from homology"/>
<evidence type="ECO:0000313" key="7">
    <source>
        <dbReference type="EMBL" id="OCT16672.1"/>
    </source>
</evidence>
<evidence type="ECO:0000313" key="8">
    <source>
        <dbReference type="Proteomes" id="UP000093309"/>
    </source>
</evidence>
<dbReference type="RefSeq" id="WP_065850759.1">
    <property type="nucleotide sequence ID" value="NZ_LYPC01000010.1"/>
</dbReference>
<dbReference type="SUPFAM" id="SSF88659">
    <property type="entry name" value="Sigma3 and sigma4 domains of RNA polymerase sigma factors"/>
    <property type="match status" value="1"/>
</dbReference>
<feature type="domain" description="RNA polymerase sigma-70 region 2" evidence="5">
    <location>
        <begin position="24"/>
        <end position="91"/>
    </location>
</feature>
<name>A0A1C1A7U4_9BACL</name>
<dbReference type="PANTHER" id="PTHR43133:SF60">
    <property type="entry name" value="RNA POLYMERASE SIGMA FACTOR SIGV"/>
    <property type="match status" value="1"/>
</dbReference>
<protein>
    <recommendedName>
        <fullName evidence="9">RNA polymerase subunit sigma-24</fullName>
    </recommendedName>
</protein>
<dbReference type="InterPro" id="IPR039425">
    <property type="entry name" value="RNA_pol_sigma-70-like"/>
</dbReference>
<dbReference type="STRING" id="512399.A8709_08340"/>
<dbReference type="Proteomes" id="UP000093309">
    <property type="component" value="Unassembled WGS sequence"/>
</dbReference>
<keyword evidence="3" id="KW-0731">Sigma factor</keyword>
<dbReference type="GO" id="GO:0003677">
    <property type="term" value="F:DNA binding"/>
    <property type="evidence" value="ECO:0007669"/>
    <property type="project" value="InterPro"/>
</dbReference>
<reference evidence="8" key="1">
    <citation type="submission" date="2016-05" db="EMBL/GenBank/DDBJ databases">
        <title>Paenibacillus oryzae. sp. nov., isolated from the rice root.</title>
        <authorList>
            <person name="Zhang J."/>
            <person name="Zhang X."/>
        </authorList>
    </citation>
    <scope>NUCLEOTIDE SEQUENCE [LARGE SCALE GENOMIC DNA]</scope>
    <source>
        <strain evidence="8">KCTC13222</strain>
    </source>
</reference>
<accession>A0A1C1A7U4</accession>
<dbReference type="AlphaFoldDB" id="A0A1C1A7U4"/>
<feature type="domain" description="RNA polymerase sigma factor 70 region 4 type 2" evidence="6">
    <location>
        <begin position="131"/>
        <end position="180"/>
    </location>
</feature>
<dbReference type="InterPro" id="IPR013249">
    <property type="entry name" value="RNA_pol_sigma70_r4_t2"/>
</dbReference>
<dbReference type="InterPro" id="IPR014284">
    <property type="entry name" value="RNA_pol_sigma-70_dom"/>
</dbReference>
<dbReference type="InterPro" id="IPR007627">
    <property type="entry name" value="RNA_pol_sigma70_r2"/>
</dbReference>
<comment type="caution">
    <text evidence="7">The sequence shown here is derived from an EMBL/GenBank/DDBJ whole genome shotgun (WGS) entry which is preliminary data.</text>
</comment>
<dbReference type="Gene3D" id="1.10.1740.10">
    <property type="match status" value="1"/>
</dbReference>